<dbReference type="GO" id="GO:0006508">
    <property type="term" value="P:proteolysis"/>
    <property type="evidence" value="ECO:0007669"/>
    <property type="project" value="UniProtKB-KW"/>
</dbReference>
<dbReference type="PANTHER" id="PTHR11533:SF294">
    <property type="entry name" value="THYROTROPIN-RELEASING HORMONE-DEGRADING ECTOENZYME"/>
    <property type="match status" value="1"/>
</dbReference>
<evidence type="ECO:0000256" key="10">
    <source>
        <dbReference type="ARBA" id="ARBA00023136"/>
    </source>
</evidence>
<dbReference type="GO" id="GO:0070006">
    <property type="term" value="F:metalloaminopeptidase activity"/>
    <property type="evidence" value="ECO:0007669"/>
    <property type="project" value="TreeGrafter"/>
</dbReference>
<dbReference type="InterPro" id="IPR024571">
    <property type="entry name" value="ERAP1-like_C_dom"/>
</dbReference>
<dbReference type="FunFam" id="1.10.390.10:FF:000016">
    <property type="entry name" value="Glutamyl aminopeptidase"/>
    <property type="match status" value="1"/>
</dbReference>
<name>A0A5K3EK54_MESCO</name>
<evidence type="ECO:0000256" key="8">
    <source>
        <dbReference type="ARBA" id="ARBA00022989"/>
    </source>
</evidence>
<evidence type="ECO:0000256" key="3">
    <source>
        <dbReference type="ARBA" id="ARBA00022670"/>
    </source>
</evidence>
<dbReference type="WBParaSite" id="MCU_001152-RA">
    <property type="protein sequence ID" value="MCU_001152-RA"/>
    <property type="gene ID" value="MCU_001152"/>
</dbReference>
<proteinExistence type="inferred from homology"/>
<dbReference type="AlphaFoldDB" id="A0A5K3EK54"/>
<dbReference type="GO" id="GO:0043171">
    <property type="term" value="P:peptide catabolic process"/>
    <property type="evidence" value="ECO:0007669"/>
    <property type="project" value="TreeGrafter"/>
</dbReference>
<dbReference type="FunFam" id="2.60.40.1910:FF:000006">
    <property type="entry name" value="Aminopeptidase"/>
    <property type="match status" value="1"/>
</dbReference>
<feature type="binding site" evidence="13">
    <location>
        <position position="393"/>
    </location>
    <ligand>
        <name>Zn(2+)</name>
        <dbReference type="ChEBI" id="CHEBI:29105"/>
        <note>catalytic</note>
    </ligand>
</feature>
<evidence type="ECO:0000256" key="12">
    <source>
        <dbReference type="PIRSR" id="PIRSR634016-1"/>
    </source>
</evidence>
<keyword evidence="6 15" id="KW-0378">Hydrolase</keyword>
<keyword evidence="11" id="KW-0325">Glycoprotein</keyword>
<keyword evidence="9 15" id="KW-0482">Metalloprotease</keyword>
<dbReference type="SUPFAM" id="SSF63737">
    <property type="entry name" value="Leukotriene A4 hydrolase N-terminal domain"/>
    <property type="match status" value="1"/>
</dbReference>
<keyword evidence="10 15" id="KW-0472">Membrane</keyword>
<dbReference type="InterPro" id="IPR014782">
    <property type="entry name" value="Peptidase_M1_dom"/>
</dbReference>
<organism evidence="19">
    <name type="scientific">Mesocestoides corti</name>
    <name type="common">Flatworm</name>
    <dbReference type="NCBI Taxonomy" id="53468"/>
    <lineage>
        <taxon>Eukaryota</taxon>
        <taxon>Metazoa</taxon>
        <taxon>Spiralia</taxon>
        <taxon>Lophotrochozoa</taxon>
        <taxon>Platyhelminthes</taxon>
        <taxon>Cestoda</taxon>
        <taxon>Eucestoda</taxon>
        <taxon>Cyclophyllidea</taxon>
        <taxon>Mesocestoididae</taxon>
        <taxon>Mesocestoides</taxon>
    </lineage>
</organism>
<dbReference type="InterPro" id="IPR001930">
    <property type="entry name" value="Peptidase_M1"/>
</dbReference>
<feature type="domain" description="ERAP1-like C-terminal" evidence="17">
    <location>
        <begin position="625"/>
        <end position="900"/>
    </location>
</feature>
<feature type="domain" description="Peptidase M1 membrane alanine aminopeptidase" evidence="16">
    <location>
        <begin position="317"/>
        <end position="539"/>
    </location>
</feature>
<dbReference type="InterPro" id="IPR050344">
    <property type="entry name" value="Peptidase_M1_aminopeptidases"/>
</dbReference>
<keyword evidence="7 13" id="KW-0862">Zinc</keyword>
<keyword evidence="15" id="KW-0031">Aminopeptidase</keyword>
<comment type="subcellular location">
    <subcellularLocation>
        <location evidence="1">Membrane</location>
        <topology evidence="1">Single-pass membrane protein</topology>
    </subcellularLocation>
</comment>
<keyword evidence="4 15" id="KW-0812">Transmembrane</keyword>
<dbReference type="CDD" id="cd09601">
    <property type="entry name" value="M1_APN-Q_like"/>
    <property type="match status" value="1"/>
</dbReference>
<evidence type="ECO:0000256" key="14">
    <source>
        <dbReference type="PIRSR" id="PIRSR634016-4"/>
    </source>
</evidence>
<dbReference type="GO" id="GO:0005737">
    <property type="term" value="C:cytoplasm"/>
    <property type="evidence" value="ECO:0007669"/>
    <property type="project" value="TreeGrafter"/>
</dbReference>
<evidence type="ECO:0000256" key="11">
    <source>
        <dbReference type="ARBA" id="ARBA00023180"/>
    </source>
</evidence>
<reference evidence="19" key="1">
    <citation type="submission" date="2019-11" db="UniProtKB">
        <authorList>
            <consortium name="WormBaseParasite"/>
        </authorList>
    </citation>
    <scope>IDENTIFICATION</scope>
</reference>
<dbReference type="InterPro" id="IPR027268">
    <property type="entry name" value="Peptidase_M4/M1_CTD_sf"/>
</dbReference>
<evidence type="ECO:0000259" key="17">
    <source>
        <dbReference type="Pfam" id="PF11838"/>
    </source>
</evidence>
<evidence type="ECO:0000256" key="5">
    <source>
        <dbReference type="ARBA" id="ARBA00022723"/>
    </source>
</evidence>
<sequence length="968" mass="111259">MPGENKYAAGVSVVQPKRTLLISLAVLLCIFALLAVTFFGTTLYFRLSNSRVQGDTVGSGGEDGVWGPGMTGRGWTPRVKDVRLPFTVIPLFYDLRLQANIYGSNASKFDFNGSVSMLLQCHEATDFFYVHAHNDMVVKLDAVRLYRENSTENLLENISYDRARQWYKLKLFKMLEANKLYRLNFGAFRGPLTINLRGWYLSSYVENGVTKYLATSQLQPTDARRVFPCLDEPAFKSIFKITLVRRKNFTSMSNMPLDQSNDIGGGWVEDVYMPTLNTSTYLLAFFVSQFESLPGLDSKGRNFTIWARPDLISAADYALQVGKKIIGFFEDYFELDYPLEKTDMVAVPHFAAGAMENWGLLIYREATLIWDPVSGTESARQKVATVISHEIAHQWFGNLVTLEWWDDLWLNEGFATFVEYIGVAHAEPTWQMDEQFAVLQLQKVLFIDSLSTTHPVFMPVAHPDEINEIFDTISYNKGASILRMMEAFLGREVFRQGLKIYLSKHKFRNTEPSDLWDALTEANAVSNNHINVHQIMNVWIKQAGYPLVTAKRLGKNRFELRQQRFLLGLGQDNASSTATSANNKLWSIPITYATASEDQETAESRILWMDNETLELEIDVPEGQWYALNLRQTGFYRVNYELENWLTLTEALLNNHVEVPRLMRAQLIDDSFHIANQGALRFEVFLNLTRYLRNERDFVPLNSANRAFNYLYDMFVMHDGYETLKLYVRSLVAEAYKDIDWSADKSKDNHLLNLARQIIVSMACDAENSDCIKRSLKLFSEFMADPSNNKIPTSLSRTVYCTAVREGGVAEWDFLKQLSTKVLHEEEKYRILEALGCTRDFVRLRTYVRELIDDAISKHDDLDLPASLSGNPIGLYVIYDTIKREWPNRNQSYNSPFKMILKAVEKRGIIIEALPIKDDLLRMNATVHLEADRQTGRSINRLLMQSKRDKNWLLKYSSIIHEWLKRQA</sequence>
<evidence type="ECO:0000256" key="4">
    <source>
        <dbReference type="ARBA" id="ARBA00022692"/>
    </source>
</evidence>
<dbReference type="InterPro" id="IPR045357">
    <property type="entry name" value="Aminopeptidase_N-like_N"/>
</dbReference>
<evidence type="ECO:0000256" key="9">
    <source>
        <dbReference type="ARBA" id="ARBA00023049"/>
    </source>
</evidence>
<dbReference type="Gene3D" id="1.25.50.20">
    <property type="match status" value="1"/>
</dbReference>
<feature type="domain" description="Aminopeptidase N-like N-terminal" evidence="18">
    <location>
        <begin position="90"/>
        <end position="282"/>
    </location>
</feature>
<evidence type="ECO:0000259" key="16">
    <source>
        <dbReference type="Pfam" id="PF01433"/>
    </source>
</evidence>
<dbReference type="GO" id="GO:0016020">
    <property type="term" value="C:membrane"/>
    <property type="evidence" value="ECO:0007669"/>
    <property type="project" value="UniProtKB-SubCell"/>
</dbReference>
<dbReference type="Pfam" id="PF17900">
    <property type="entry name" value="Peptidase_M1_N"/>
    <property type="match status" value="1"/>
</dbReference>
<keyword evidence="5 13" id="KW-0479">Metal-binding</keyword>
<keyword evidence="8 15" id="KW-1133">Transmembrane helix</keyword>
<feature type="site" description="Transition state stabilizer" evidence="14">
    <location>
        <position position="475"/>
    </location>
</feature>
<dbReference type="Gene3D" id="2.60.40.1730">
    <property type="entry name" value="tricorn interacting facor f3 domain"/>
    <property type="match status" value="1"/>
</dbReference>
<evidence type="ECO:0000256" key="2">
    <source>
        <dbReference type="ARBA" id="ARBA00010136"/>
    </source>
</evidence>
<dbReference type="Pfam" id="PF11838">
    <property type="entry name" value="ERAP1_C"/>
    <property type="match status" value="1"/>
</dbReference>
<dbReference type="GO" id="GO:0042277">
    <property type="term" value="F:peptide binding"/>
    <property type="evidence" value="ECO:0007669"/>
    <property type="project" value="TreeGrafter"/>
</dbReference>
<dbReference type="PRINTS" id="PR00756">
    <property type="entry name" value="ALADIPTASE"/>
</dbReference>
<evidence type="ECO:0000259" key="18">
    <source>
        <dbReference type="Pfam" id="PF17900"/>
    </source>
</evidence>
<keyword evidence="3 15" id="KW-0645">Protease</keyword>
<dbReference type="SUPFAM" id="SSF55486">
    <property type="entry name" value="Metalloproteases ('zincins'), catalytic domain"/>
    <property type="match status" value="1"/>
</dbReference>
<dbReference type="InterPro" id="IPR042097">
    <property type="entry name" value="Aminopeptidase_N-like_N_sf"/>
</dbReference>
<dbReference type="InterPro" id="IPR034016">
    <property type="entry name" value="M1_APN-typ"/>
</dbReference>
<feature type="active site" description="Proton acceptor" evidence="12">
    <location>
        <position position="390"/>
    </location>
</feature>
<protein>
    <recommendedName>
        <fullName evidence="15">Aminopeptidase</fullName>
        <ecNumber evidence="15">3.4.11.-</ecNumber>
    </recommendedName>
</protein>
<evidence type="ECO:0000256" key="15">
    <source>
        <dbReference type="RuleBase" id="RU364040"/>
    </source>
</evidence>
<feature type="binding site" evidence="13">
    <location>
        <position position="412"/>
    </location>
    <ligand>
        <name>Zn(2+)</name>
        <dbReference type="ChEBI" id="CHEBI:29105"/>
        <note>catalytic</note>
    </ligand>
</feature>
<dbReference type="GO" id="GO:0008270">
    <property type="term" value="F:zinc ion binding"/>
    <property type="evidence" value="ECO:0007669"/>
    <property type="project" value="UniProtKB-UniRule"/>
</dbReference>
<dbReference type="Pfam" id="PF01433">
    <property type="entry name" value="Peptidase_M1"/>
    <property type="match status" value="1"/>
</dbReference>
<comment type="cofactor">
    <cofactor evidence="13 15">
        <name>Zn(2+)</name>
        <dbReference type="ChEBI" id="CHEBI:29105"/>
    </cofactor>
    <text evidence="13 15">Binds 1 zinc ion per subunit.</text>
</comment>
<dbReference type="Gene3D" id="1.10.390.10">
    <property type="entry name" value="Neutral Protease Domain 2"/>
    <property type="match status" value="1"/>
</dbReference>
<evidence type="ECO:0000256" key="6">
    <source>
        <dbReference type="ARBA" id="ARBA00022801"/>
    </source>
</evidence>
<accession>A0A5K3EK54</accession>
<comment type="similarity">
    <text evidence="2 15">Belongs to the peptidase M1 family.</text>
</comment>
<feature type="binding site" evidence="13">
    <location>
        <position position="389"/>
    </location>
    <ligand>
        <name>Zn(2+)</name>
        <dbReference type="ChEBI" id="CHEBI:29105"/>
        <note>catalytic</note>
    </ligand>
</feature>
<dbReference type="EC" id="3.4.11.-" evidence="15"/>
<dbReference type="PANTHER" id="PTHR11533">
    <property type="entry name" value="PROTEASE M1 ZINC METALLOPROTEASE"/>
    <property type="match status" value="1"/>
</dbReference>
<evidence type="ECO:0000313" key="19">
    <source>
        <dbReference type="WBParaSite" id="MCU_001152-RA"/>
    </source>
</evidence>
<evidence type="ECO:0000256" key="13">
    <source>
        <dbReference type="PIRSR" id="PIRSR634016-3"/>
    </source>
</evidence>
<dbReference type="Gene3D" id="2.60.40.1910">
    <property type="match status" value="1"/>
</dbReference>
<feature type="transmembrane region" description="Helical" evidence="15">
    <location>
        <begin position="20"/>
        <end position="45"/>
    </location>
</feature>
<dbReference type="GO" id="GO:0005615">
    <property type="term" value="C:extracellular space"/>
    <property type="evidence" value="ECO:0007669"/>
    <property type="project" value="TreeGrafter"/>
</dbReference>
<evidence type="ECO:0000256" key="7">
    <source>
        <dbReference type="ARBA" id="ARBA00022833"/>
    </source>
</evidence>
<evidence type="ECO:0000256" key="1">
    <source>
        <dbReference type="ARBA" id="ARBA00004167"/>
    </source>
</evidence>